<sequence>MQSLIQPFNVLLPMLYGMALICYGIYLSNGNEQSGKWAPNILLTALVIHLFYFIARSNFQYFPITNSFDSLSMVAFSIAMIHIIIERTSGEGKTGAFFISIAFAFQASASMFHVSDIRIHELLTNPIFGIHVF</sequence>
<feature type="transmembrane region" description="Helical" evidence="1">
    <location>
        <begin position="97"/>
        <end position="114"/>
    </location>
</feature>
<organism evidence="2">
    <name type="scientific">marine metagenome</name>
    <dbReference type="NCBI Taxonomy" id="408172"/>
    <lineage>
        <taxon>unclassified sequences</taxon>
        <taxon>metagenomes</taxon>
        <taxon>ecological metagenomes</taxon>
    </lineage>
</organism>
<evidence type="ECO:0000256" key="1">
    <source>
        <dbReference type="SAM" id="Phobius"/>
    </source>
</evidence>
<evidence type="ECO:0000313" key="2">
    <source>
        <dbReference type="EMBL" id="SVB83832.1"/>
    </source>
</evidence>
<evidence type="ECO:0008006" key="3">
    <source>
        <dbReference type="Google" id="ProtNLM"/>
    </source>
</evidence>
<gene>
    <name evidence="2" type="ORF">METZ01_LOCUS236686</name>
</gene>
<proteinExistence type="predicted"/>
<keyword evidence="1" id="KW-0472">Membrane</keyword>
<feature type="transmembrane region" description="Helical" evidence="1">
    <location>
        <begin position="7"/>
        <end position="26"/>
    </location>
</feature>
<reference evidence="2" key="1">
    <citation type="submission" date="2018-05" db="EMBL/GenBank/DDBJ databases">
        <authorList>
            <person name="Lanie J.A."/>
            <person name="Ng W.-L."/>
            <person name="Kazmierczak K.M."/>
            <person name="Andrzejewski T.M."/>
            <person name="Davidsen T.M."/>
            <person name="Wayne K.J."/>
            <person name="Tettelin H."/>
            <person name="Glass J.I."/>
            <person name="Rusch D."/>
            <person name="Podicherti R."/>
            <person name="Tsui H.-C.T."/>
            <person name="Winkler M.E."/>
        </authorList>
    </citation>
    <scope>NUCLEOTIDE SEQUENCE</scope>
</reference>
<protein>
    <recommendedName>
        <fullName evidence="3">Cytochrome c assembly protein domain-containing protein</fullName>
    </recommendedName>
</protein>
<name>A0A382H9E5_9ZZZZ</name>
<feature type="non-terminal residue" evidence="2">
    <location>
        <position position="133"/>
    </location>
</feature>
<keyword evidence="1" id="KW-1133">Transmembrane helix</keyword>
<dbReference type="EMBL" id="UINC01059906">
    <property type="protein sequence ID" value="SVB83832.1"/>
    <property type="molecule type" value="Genomic_DNA"/>
</dbReference>
<accession>A0A382H9E5</accession>
<keyword evidence="1" id="KW-0812">Transmembrane</keyword>
<feature type="transmembrane region" description="Helical" evidence="1">
    <location>
        <begin position="67"/>
        <end position="85"/>
    </location>
</feature>
<feature type="transmembrane region" description="Helical" evidence="1">
    <location>
        <begin position="38"/>
        <end position="55"/>
    </location>
</feature>
<dbReference type="AlphaFoldDB" id="A0A382H9E5"/>